<organism evidence="2">
    <name type="scientific">Leishmania major</name>
    <dbReference type="NCBI Taxonomy" id="5664"/>
    <lineage>
        <taxon>Eukaryota</taxon>
        <taxon>Discoba</taxon>
        <taxon>Euglenozoa</taxon>
        <taxon>Kinetoplastea</taxon>
        <taxon>Metakinetoplastina</taxon>
        <taxon>Trypanosomatida</taxon>
        <taxon>Trypanosomatidae</taxon>
        <taxon>Leishmaniinae</taxon>
        <taxon>Leishmania</taxon>
    </lineage>
</organism>
<dbReference type="VEuPathDB" id="TriTrypDB:LMJSD75_360014900"/>
<dbReference type="EMBL" id="AY437480">
    <property type="protein sequence ID" value="AAR10828.1"/>
    <property type="molecule type" value="Genomic_DNA"/>
</dbReference>
<dbReference type="VEuPathDB" id="TriTrypDB:LmjF.36.0920"/>
<dbReference type="PANTHER" id="PTHR39671:SF1">
    <property type="entry name" value="RNA EDITING COMPLEX PROTEIN MP67"/>
    <property type="match status" value="1"/>
</dbReference>
<dbReference type="VEuPathDB" id="TriTrypDB:LMJLV39_360014900"/>
<name>Q6T447_LEIMA</name>
<dbReference type="VEuPathDB" id="TriTrypDB:LMJFC_360016500"/>
<dbReference type="AlphaFoldDB" id="Q6T447"/>
<proteinExistence type="predicted"/>
<evidence type="ECO:0000256" key="1">
    <source>
        <dbReference type="SAM" id="MobiDB-lite"/>
    </source>
</evidence>
<protein>
    <submittedName>
        <fullName evidence="2">MP67</fullName>
    </submittedName>
</protein>
<dbReference type="FunFam" id="1.10.1520.10:FF:000021">
    <property type="entry name" value="RNA editing complex protein MP67"/>
    <property type="match status" value="1"/>
</dbReference>
<dbReference type="InterPro" id="IPR036389">
    <property type="entry name" value="RNase_III_sf"/>
</dbReference>
<dbReference type="CDD" id="cd23727">
    <property type="entry name" value="ZF_RNaseIII_KREN3"/>
    <property type="match status" value="1"/>
</dbReference>
<sequence>MRLRRTSAWRAVCHIPDALRTHRRDLVSVTCSSSSRPPLREVTKLFASPMVQEWWVSAAQEAVISRKATSRAERIVTEADDPRSGTSHFYDSDARLCLVCNARLEGSYSAHSHSVDHKPRVALLKRTIGMILTFLEQAGSSPSLPPPPESDSPYSLPGSKRFLVSVSTHTGTPAAPAPSCFHALYAESPLFAEDGVPSRALLYHRPCTLREFDLVDVIMRRWWNTLHNPPPRRGSISFDRLLSLSSAELQMRRWRVRYLLHFLKSRGVLRSCLTLRSDQVNAAPSPNERIHRGEAFERLEMVGDFFFKSLTPDRMHTVFPADEGGLTAELQCFERALDSNHGLLAIYDYLGLDDIVGCFLANNKAKADVVEAVIGELKVLLWSTEVVWGMEYYAVPGERATHVYLRALVAHTIAELGHTVLMWQLESTLRNCRDFLLKHTVEEYLGAEKGNERRASRGGDGCDVPADLPKYSPLPPLLAWNRRRLGVSMRRGEVPLASKQSRSSIPPSPQDPLRRLAPTASCIPEAIRDHYAVGRKKWSSYACKTAIQALCASLTQTALQHDSGHTADALSLNSSSASLPLSPEPQPSPTTPAYACVPRSVLRALVTANCVVIRNSAPPLARSTSTRRVAG</sequence>
<reference evidence="2" key="1">
    <citation type="journal article" date="2003" name="Nucleic Acids Res.">
        <title>Comparative analysis of editosome proteins in trypanosomatids.</title>
        <authorList>
            <person name="Worthey E."/>
            <person name="Schnaufer A."/>
            <person name="Mian I.S."/>
            <person name="Stuart K."/>
            <person name="Salavati R."/>
        </authorList>
    </citation>
    <scope>NUCLEOTIDE SEQUENCE</scope>
    <source>
        <strain evidence="2">Friedlin</strain>
    </source>
</reference>
<dbReference type="SUPFAM" id="SSF69065">
    <property type="entry name" value="RNase III domain-like"/>
    <property type="match status" value="1"/>
</dbReference>
<dbReference type="HOGENOM" id="CLU_468901_0_0_1"/>
<dbReference type="GO" id="GO:0006396">
    <property type="term" value="P:RNA processing"/>
    <property type="evidence" value="ECO:0007669"/>
    <property type="project" value="InterPro"/>
</dbReference>
<dbReference type="Gene3D" id="1.10.1520.10">
    <property type="entry name" value="Ribonuclease III domain"/>
    <property type="match status" value="1"/>
</dbReference>
<dbReference type="PANTHER" id="PTHR39671">
    <property type="entry name" value="COMPLEX PROTEIN NUCLEASE, PUTATIVE KREPB1-RELATED-RELATED"/>
    <property type="match status" value="1"/>
</dbReference>
<accession>Q6T447</accession>
<feature type="region of interest" description="Disordered" evidence="1">
    <location>
        <begin position="493"/>
        <end position="516"/>
    </location>
</feature>
<evidence type="ECO:0000313" key="2">
    <source>
        <dbReference type="EMBL" id="AAR10828.1"/>
    </source>
</evidence>
<dbReference type="GO" id="GO:0004525">
    <property type="term" value="F:ribonuclease III activity"/>
    <property type="evidence" value="ECO:0007669"/>
    <property type="project" value="InterPro"/>
</dbReference>